<dbReference type="InterPro" id="IPR007685">
    <property type="entry name" value="RelA_SpoT"/>
</dbReference>
<evidence type="ECO:0000313" key="3">
    <source>
        <dbReference type="Proteomes" id="UP001205920"/>
    </source>
</evidence>
<feature type="domain" description="RelA/SpoT" evidence="1">
    <location>
        <begin position="50"/>
        <end position="177"/>
    </location>
</feature>
<keyword evidence="3" id="KW-1185">Reference proteome</keyword>
<dbReference type="PANTHER" id="PTHR41773">
    <property type="entry name" value="GTP PYROPHOSPHATASE-RELATED"/>
    <property type="match status" value="1"/>
</dbReference>
<dbReference type="Proteomes" id="UP001205920">
    <property type="component" value="Unassembled WGS sequence"/>
</dbReference>
<dbReference type="RefSeq" id="WP_070362242.1">
    <property type="nucleotide sequence ID" value="NZ_JAEUWV010000001.1"/>
</dbReference>
<accession>A0AAW5HPP1</accession>
<dbReference type="PANTHER" id="PTHR41773:SF1">
    <property type="entry name" value="RELA_SPOT DOMAIN-CONTAINING PROTEIN"/>
    <property type="match status" value="1"/>
</dbReference>
<name>A0AAW5HPP1_9CORY</name>
<evidence type="ECO:0000259" key="1">
    <source>
        <dbReference type="SMART" id="SM00954"/>
    </source>
</evidence>
<dbReference type="InterPro" id="IPR043519">
    <property type="entry name" value="NT_sf"/>
</dbReference>
<dbReference type="Pfam" id="PF04607">
    <property type="entry name" value="RelA_SpoT"/>
    <property type="match status" value="1"/>
</dbReference>
<dbReference type="SMART" id="SM00954">
    <property type="entry name" value="RelA_SpoT"/>
    <property type="match status" value="1"/>
</dbReference>
<dbReference type="GO" id="GO:0015969">
    <property type="term" value="P:guanosine tetraphosphate metabolic process"/>
    <property type="evidence" value="ECO:0007669"/>
    <property type="project" value="InterPro"/>
</dbReference>
<organism evidence="2 3">
    <name type="scientific">Corynebacterium lipophilum</name>
    <dbReference type="NCBI Taxonomy" id="2804918"/>
    <lineage>
        <taxon>Bacteria</taxon>
        <taxon>Bacillati</taxon>
        <taxon>Actinomycetota</taxon>
        <taxon>Actinomycetes</taxon>
        <taxon>Mycobacteriales</taxon>
        <taxon>Corynebacteriaceae</taxon>
        <taxon>Corynebacterium</taxon>
    </lineage>
</organism>
<proteinExistence type="predicted"/>
<reference evidence="2 3" key="1">
    <citation type="submission" date="2021-01" db="EMBL/GenBank/DDBJ databases">
        <title>Identification and Characterization of Corynebacterium sp.</title>
        <authorList>
            <person name="Luo Q."/>
            <person name="Qu P."/>
            <person name="Chen Q."/>
        </authorList>
    </citation>
    <scope>NUCLEOTIDE SEQUENCE [LARGE SCALE GENOMIC DNA]</scope>
    <source>
        <strain evidence="2 3">MC-18</strain>
    </source>
</reference>
<dbReference type="EMBL" id="JAEUWV010000001">
    <property type="protein sequence ID" value="MCO6393439.1"/>
    <property type="molecule type" value="Genomic_DNA"/>
</dbReference>
<dbReference type="Gene3D" id="3.30.460.10">
    <property type="entry name" value="Beta Polymerase, domain 2"/>
    <property type="match status" value="1"/>
</dbReference>
<sequence length="345" mass="38938">MNTKHNDTIAQLGNTYFAWLRQHEGVAEEFRHALHELMIDAGINFDRVDVRIKSWPSLKEKAKKRRGGKIVYPDPWNDIRDLIGARITVMHSTEIPAVLRLLADQFDVLRSVDKAQETRVSGTFGYGSHHLVLQVGEHNEELEHYRGQVFEVQVRTVLQHAWAEFEHDVRYKRSHGELDPQIDRAFTLAAGLIELADQQFDQIAELSNPQKQSPSAPDTAAALAPETLPGVLTVILGASFPLSRVDDYRFLHELLSADGIETVSALAELANPADIEAVQNTLQTRFTPGQVRLVDDLLLNKYGQEHINRTWESGNRPLLRKRKLTRRLTQLREGGAPQTNSGENA</sequence>
<dbReference type="Gene3D" id="1.10.287.860">
    <property type="entry name" value="Nucleotidyltransferase"/>
    <property type="match status" value="1"/>
</dbReference>
<dbReference type="CDD" id="cd05399">
    <property type="entry name" value="NT_Rel-Spo_like"/>
    <property type="match status" value="1"/>
</dbReference>
<evidence type="ECO:0000313" key="2">
    <source>
        <dbReference type="EMBL" id="MCO6393439.1"/>
    </source>
</evidence>
<gene>
    <name evidence="2" type="ORF">JMN37_00345</name>
</gene>
<dbReference type="SUPFAM" id="SSF81301">
    <property type="entry name" value="Nucleotidyltransferase"/>
    <property type="match status" value="1"/>
</dbReference>
<dbReference type="AlphaFoldDB" id="A0AAW5HPP1"/>
<protein>
    <submittedName>
        <fullName evidence="2">GTP pyrophosphokinase family protein</fullName>
    </submittedName>
</protein>
<comment type="caution">
    <text evidence="2">The sequence shown here is derived from an EMBL/GenBank/DDBJ whole genome shotgun (WGS) entry which is preliminary data.</text>
</comment>